<dbReference type="HOGENOM" id="CLU_2740780_0_0_1"/>
<dbReference type="Proteomes" id="UP000054538">
    <property type="component" value="Unassembled WGS sequence"/>
</dbReference>
<evidence type="ECO:0000313" key="1">
    <source>
        <dbReference type="EMBL" id="KIK76557.1"/>
    </source>
</evidence>
<proteinExistence type="predicted"/>
<dbReference type="InParanoid" id="A0A0D0BZS0"/>
<dbReference type="OrthoDB" id="3246013at2759"/>
<name>A0A0D0BZS0_9AGAM</name>
<dbReference type="EMBL" id="KN827417">
    <property type="protein sequence ID" value="KIK76557.1"/>
    <property type="molecule type" value="Genomic_DNA"/>
</dbReference>
<protein>
    <submittedName>
        <fullName evidence="1">Uncharacterized protein</fullName>
    </submittedName>
</protein>
<reference evidence="1 2" key="1">
    <citation type="submission" date="2014-04" db="EMBL/GenBank/DDBJ databases">
        <authorList>
            <consortium name="DOE Joint Genome Institute"/>
            <person name="Kuo A."/>
            <person name="Kohler A."/>
            <person name="Jargeat P."/>
            <person name="Nagy L.G."/>
            <person name="Floudas D."/>
            <person name="Copeland A."/>
            <person name="Barry K.W."/>
            <person name="Cichocki N."/>
            <person name="Veneault-Fourrey C."/>
            <person name="LaButti K."/>
            <person name="Lindquist E.A."/>
            <person name="Lipzen A."/>
            <person name="Lundell T."/>
            <person name="Morin E."/>
            <person name="Murat C."/>
            <person name="Sun H."/>
            <person name="Tunlid A."/>
            <person name="Henrissat B."/>
            <person name="Grigoriev I.V."/>
            <person name="Hibbett D.S."/>
            <person name="Martin F."/>
            <person name="Nordberg H.P."/>
            <person name="Cantor M.N."/>
            <person name="Hua S.X."/>
        </authorList>
    </citation>
    <scope>NUCLEOTIDE SEQUENCE [LARGE SCALE GENOMIC DNA]</scope>
    <source>
        <strain evidence="1 2">Ve08.2h10</strain>
    </source>
</reference>
<reference evidence="2" key="2">
    <citation type="submission" date="2015-01" db="EMBL/GenBank/DDBJ databases">
        <title>Evolutionary Origins and Diversification of the Mycorrhizal Mutualists.</title>
        <authorList>
            <consortium name="DOE Joint Genome Institute"/>
            <consortium name="Mycorrhizal Genomics Consortium"/>
            <person name="Kohler A."/>
            <person name="Kuo A."/>
            <person name="Nagy L.G."/>
            <person name="Floudas D."/>
            <person name="Copeland A."/>
            <person name="Barry K.W."/>
            <person name="Cichocki N."/>
            <person name="Veneault-Fourrey C."/>
            <person name="LaButti K."/>
            <person name="Lindquist E.A."/>
            <person name="Lipzen A."/>
            <person name="Lundell T."/>
            <person name="Morin E."/>
            <person name="Murat C."/>
            <person name="Riley R."/>
            <person name="Ohm R."/>
            <person name="Sun H."/>
            <person name="Tunlid A."/>
            <person name="Henrissat B."/>
            <person name="Grigoriev I.V."/>
            <person name="Hibbett D.S."/>
            <person name="Martin F."/>
        </authorList>
    </citation>
    <scope>NUCLEOTIDE SEQUENCE [LARGE SCALE GENOMIC DNA]</scope>
    <source>
        <strain evidence="2">Ve08.2h10</strain>
    </source>
</reference>
<sequence length="71" mass="8364">MDSKRKITENKHICAVKNPWHRSSQNESLGQMLIIDQHLDKLASFHAAQFSEGENLLFNLYVYWIKCLILF</sequence>
<dbReference type="AlphaFoldDB" id="A0A0D0BZS0"/>
<keyword evidence="2" id="KW-1185">Reference proteome</keyword>
<accession>A0A0D0BZS0</accession>
<evidence type="ECO:0000313" key="2">
    <source>
        <dbReference type="Proteomes" id="UP000054538"/>
    </source>
</evidence>
<organism evidence="1 2">
    <name type="scientific">Paxillus rubicundulus Ve08.2h10</name>
    <dbReference type="NCBI Taxonomy" id="930991"/>
    <lineage>
        <taxon>Eukaryota</taxon>
        <taxon>Fungi</taxon>
        <taxon>Dikarya</taxon>
        <taxon>Basidiomycota</taxon>
        <taxon>Agaricomycotina</taxon>
        <taxon>Agaricomycetes</taxon>
        <taxon>Agaricomycetidae</taxon>
        <taxon>Boletales</taxon>
        <taxon>Paxilineae</taxon>
        <taxon>Paxillaceae</taxon>
        <taxon>Paxillus</taxon>
    </lineage>
</organism>
<gene>
    <name evidence="1" type="ORF">PAXRUDRAFT_169556</name>
</gene>